<feature type="chain" id="PRO_5001863102" description="DUF2780 domain-containing protein" evidence="1">
    <location>
        <begin position="24"/>
        <end position="159"/>
    </location>
</feature>
<comment type="caution">
    <text evidence="2">The sequence shown here is derived from an EMBL/GenBank/DDBJ whole genome shotgun (WGS) entry which is preliminary data.</text>
</comment>
<reference evidence="2 3" key="1">
    <citation type="submission" date="2014-09" db="EMBL/GenBank/DDBJ databases">
        <title>Vibrio maritimus JCM 19235. (C45) whole genome shotgun sequence.</title>
        <authorList>
            <person name="Sawabe T."/>
            <person name="Meirelles P."/>
            <person name="Nakanishi M."/>
            <person name="Sayaka M."/>
            <person name="Hattori M."/>
            <person name="Ohkuma M."/>
        </authorList>
    </citation>
    <scope>NUCLEOTIDE SEQUENCE [LARGE SCALE GENOMIC DNA]</scope>
    <source>
        <strain evidence="3">JCM19235</strain>
    </source>
</reference>
<keyword evidence="3" id="KW-1185">Reference proteome</keyword>
<proteinExistence type="predicted"/>
<dbReference type="InterPro" id="IPR021302">
    <property type="entry name" value="DUF2780_VcgC/VcgE"/>
</dbReference>
<accession>A0A090S8Y6</accession>
<name>A0A090S8Y6_9VIBR</name>
<evidence type="ECO:0000256" key="1">
    <source>
        <dbReference type="SAM" id="SignalP"/>
    </source>
</evidence>
<organism evidence="2 3">
    <name type="scientific">Vibrio maritimus</name>
    <dbReference type="NCBI Taxonomy" id="990268"/>
    <lineage>
        <taxon>Bacteria</taxon>
        <taxon>Pseudomonadati</taxon>
        <taxon>Pseudomonadota</taxon>
        <taxon>Gammaproteobacteria</taxon>
        <taxon>Vibrionales</taxon>
        <taxon>Vibrionaceae</taxon>
        <taxon>Vibrio</taxon>
    </lineage>
</organism>
<evidence type="ECO:0000313" key="3">
    <source>
        <dbReference type="Proteomes" id="UP000029228"/>
    </source>
</evidence>
<sequence length="159" mass="16222">MDGIMRTILALSTALLISVPTHAALNLSGVSADDANSLLSSANSMMEAKDSPVVNDLVNDLSISPEQATTGVGALLSLAQSSLGSEQQSELSSLIPGMDSLTSSGLLSSIQDMDSVKSAFSSVGLDPSLISQFAPVVLDYLGSQGASSGLMDSLTSLWQ</sequence>
<dbReference type="Pfam" id="PF11075">
    <property type="entry name" value="DUF2780"/>
    <property type="match status" value="1"/>
</dbReference>
<gene>
    <name evidence="2" type="ORF">JCM19235_90</name>
</gene>
<feature type="signal peptide" evidence="1">
    <location>
        <begin position="1"/>
        <end position="23"/>
    </location>
</feature>
<reference evidence="2 3" key="2">
    <citation type="submission" date="2014-09" db="EMBL/GenBank/DDBJ databases">
        <authorList>
            <consortium name="NBRP consortium"/>
            <person name="Sawabe T."/>
            <person name="Meirelles P."/>
            <person name="Nakanishi M."/>
            <person name="Sayaka M."/>
            <person name="Hattori M."/>
            <person name="Ohkuma M."/>
        </authorList>
    </citation>
    <scope>NUCLEOTIDE SEQUENCE [LARGE SCALE GENOMIC DNA]</scope>
    <source>
        <strain evidence="3">JCM19235</strain>
    </source>
</reference>
<keyword evidence="1" id="KW-0732">Signal</keyword>
<protein>
    <recommendedName>
        <fullName evidence="4">DUF2780 domain-containing protein</fullName>
    </recommendedName>
</protein>
<dbReference type="STRING" id="990268.JCM19235_90"/>
<dbReference type="EMBL" id="BBMR01000020">
    <property type="protein sequence ID" value="GAL23293.1"/>
    <property type="molecule type" value="Genomic_DNA"/>
</dbReference>
<dbReference type="Proteomes" id="UP000029228">
    <property type="component" value="Unassembled WGS sequence"/>
</dbReference>
<evidence type="ECO:0008006" key="4">
    <source>
        <dbReference type="Google" id="ProtNLM"/>
    </source>
</evidence>
<dbReference type="AlphaFoldDB" id="A0A090S8Y6"/>
<evidence type="ECO:0000313" key="2">
    <source>
        <dbReference type="EMBL" id="GAL23293.1"/>
    </source>
</evidence>